<dbReference type="HOGENOM" id="CLU_002512_2_0_1"/>
<reference evidence="3" key="1">
    <citation type="journal article" date="2014" name="Proc. Natl. Acad. Sci. U.S.A.">
        <title>Extensive sampling of basidiomycete genomes demonstrates inadequacy of the white-rot/brown-rot paradigm for wood decay fungi.</title>
        <authorList>
            <person name="Riley R."/>
            <person name="Salamov A.A."/>
            <person name="Brown D.W."/>
            <person name="Nagy L.G."/>
            <person name="Floudas D."/>
            <person name="Held B.W."/>
            <person name="Levasseur A."/>
            <person name="Lombard V."/>
            <person name="Morin E."/>
            <person name="Otillar R."/>
            <person name="Lindquist E.A."/>
            <person name="Sun H."/>
            <person name="LaButti K.M."/>
            <person name="Schmutz J."/>
            <person name="Jabbour D."/>
            <person name="Luo H."/>
            <person name="Baker S.E."/>
            <person name="Pisabarro A.G."/>
            <person name="Walton J.D."/>
            <person name="Blanchette R.A."/>
            <person name="Henrissat B."/>
            <person name="Martin F."/>
            <person name="Cullen D."/>
            <person name="Hibbett D.S."/>
            <person name="Grigoriev I.V."/>
        </authorList>
    </citation>
    <scope>NUCLEOTIDE SEQUENCE [LARGE SCALE GENOMIC DNA]</scope>
    <source>
        <strain evidence="3">FD-172 SS1</strain>
    </source>
</reference>
<dbReference type="STRING" id="930990.A0A067MUR9"/>
<dbReference type="Proteomes" id="UP000027195">
    <property type="component" value="Unassembled WGS sequence"/>
</dbReference>
<organism evidence="2 3">
    <name type="scientific">Botryobasidium botryosum (strain FD-172 SS1)</name>
    <dbReference type="NCBI Taxonomy" id="930990"/>
    <lineage>
        <taxon>Eukaryota</taxon>
        <taxon>Fungi</taxon>
        <taxon>Dikarya</taxon>
        <taxon>Basidiomycota</taxon>
        <taxon>Agaricomycotina</taxon>
        <taxon>Agaricomycetes</taxon>
        <taxon>Cantharellales</taxon>
        <taxon>Botryobasidiaceae</taxon>
        <taxon>Botryobasidium</taxon>
    </lineage>
</organism>
<dbReference type="GO" id="GO:0003723">
    <property type="term" value="F:RNA binding"/>
    <property type="evidence" value="ECO:0007669"/>
    <property type="project" value="InterPro"/>
</dbReference>
<dbReference type="OrthoDB" id="2285229at2759"/>
<sequence length="874" mass="97237">MPSAENAAFLPSIDENVTQFDAGGMHLEDDIRPGALIELRRSDAVRHGIILSFGHTSAAKLVMSLTTTGEIIAHLPNDIMFCIPGYVSSSTVARCGPELLPRSPTETRARLDVIKSVRSFEDRVERTFTSVQRKASLIYDHFRSQNPQEWSEITVRDAAKLVLGTDEEPSRELLFALQKYMMDRSTHFVADVTNMMHTQRFLLRPLAEVDNIIQVSDWLRNNDPVLTKFVNKARTIIMQSRNLAKKTWASPPGVEDQKLTQFTSSDFTILQFLYNGFNRKRFIQSCPYESLLPKIIQSTGLYEGDITAATVFQFLKEVGVCAPWEDIVTHGLSRELSIGRPKESSEPKVIESWMNAVLPPVSHGSTPATLEMCTRDGLESVRHDFGDMPVYSIDDHTAEEIDDGLSIEPATDSPGSFWVHVHIADPTSIIRPGDAMARVAEARHTTAYFVQQTWPMLPSTLTQKYLSLDAASPSSPPLPVLTFSMKVDETGDVTDHKVRAGLVRNTQSLTYDAVDRALGAKILHVKTYPFLNIPPPLRQPHPISENVVGALRQFQLVRDRLYGKRSQAPGTGLLWALPRVEVRLTGGTPLPTSPPIPHQPILYRGFPELEYCVQSGVQLTPARRMVEEFMITAGRVAARFCTEKGIPSLYRTLSRGPGATDEALAQIDATRDELGNVDPYLVGQLMLTGGNGYQSSPGEHWQLGLGADEGYMQVTSPLRRFNDMVCHWQIKSALRPTSSGIGRSASAAASTPIPKDQIELMTKTFPRLDREKKQNGRSNARFWALSYIQRWMQHPGTLDAPDPLQNLEARTVAYREWDPTSRSYSLRAVIPTLGLQAIIRNVVGEPADIGASYKVKIDSIDLGLIPKMYLALAK</sequence>
<protein>
    <recommendedName>
        <fullName evidence="1">RNB domain-containing protein</fullName>
    </recommendedName>
</protein>
<dbReference type="InParanoid" id="A0A067MUR9"/>
<dbReference type="Pfam" id="PF00773">
    <property type="entry name" value="RNB"/>
    <property type="match status" value="1"/>
</dbReference>
<keyword evidence="3" id="KW-1185">Reference proteome</keyword>
<dbReference type="GO" id="GO:0000932">
    <property type="term" value="C:P-body"/>
    <property type="evidence" value="ECO:0007669"/>
    <property type="project" value="TreeGrafter"/>
</dbReference>
<accession>A0A067MUR9</accession>
<dbReference type="GO" id="GO:0006402">
    <property type="term" value="P:mRNA catabolic process"/>
    <property type="evidence" value="ECO:0007669"/>
    <property type="project" value="TreeGrafter"/>
</dbReference>
<dbReference type="AlphaFoldDB" id="A0A067MUR9"/>
<evidence type="ECO:0000313" key="2">
    <source>
        <dbReference type="EMBL" id="KDQ19314.1"/>
    </source>
</evidence>
<dbReference type="InterPro" id="IPR001900">
    <property type="entry name" value="RNase_II/R"/>
</dbReference>
<dbReference type="GO" id="GO:0000175">
    <property type="term" value="F:3'-5'-RNA exonuclease activity"/>
    <property type="evidence" value="ECO:0007669"/>
    <property type="project" value="TreeGrafter"/>
</dbReference>
<name>A0A067MUR9_BOTB1</name>
<dbReference type="SUPFAM" id="SSF50249">
    <property type="entry name" value="Nucleic acid-binding proteins"/>
    <property type="match status" value="1"/>
</dbReference>
<gene>
    <name evidence="2" type="ORF">BOTBODRAFT_102693</name>
</gene>
<dbReference type="InterPro" id="IPR012340">
    <property type="entry name" value="NA-bd_OB-fold"/>
</dbReference>
<dbReference type="PANTHER" id="PTHR23355:SF65">
    <property type="entry name" value="EXORIBONUCLEASE CYT-4, PUTATIVE (AFU_ORTHOLOGUE AFUA_7G01550)-RELATED"/>
    <property type="match status" value="1"/>
</dbReference>
<evidence type="ECO:0000313" key="3">
    <source>
        <dbReference type="Proteomes" id="UP000027195"/>
    </source>
</evidence>
<dbReference type="EMBL" id="KL198019">
    <property type="protein sequence ID" value="KDQ19314.1"/>
    <property type="molecule type" value="Genomic_DNA"/>
</dbReference>
<evidence type="ECO:0000259" key="1">
    <source>
        <dbReference type="SMART" id="SM00955"/>
    </source>
</evidence>
<proteinExistence type="predicted"/>
<dbReference type="SMART" id="SM00955">
    <property type="entry name" value="RNB"/>
    <property type="match status" value="1"/>
</dbReference>
<dbReference type="InterPro" id="IPR050180">
    <property type="entry name" value="RNR_Ribonuclease"/>
</dbReference>
<dbReference type="PANTHER" id="PTHR23355">
    <property type="entry name" value="RIBONUCLEASE"/>
    <property type="match status" value="1"/>
</dbReference>
<feature type="domain" description="RNB" evidence="1">
    <location>
        <begin position="382"/>
        <end position="736"/>
    </location>
</feature>